<comment type="similarity">
    <text evidence="6">Belongs to the cyclic nucleotide phosphodiesterase family.</text>
</comment>
<dbReference type="AlphaFoldDB" id="A0A0G4GES2"/>
<feature type="compositionally biased region" description="Polar residues" evidence="7">
    <location>
        <begin position="434"/>
        <end position="448"/>
    </location>
</feature>
<dbReference type="CDD" id="cd00077">
    <property type="entry name" value="HDc"/>
    <property type="match status" value="1"/>
</dbReference>
<dbReference type="Gene3D" id="1.10.1300.10">
    <property type="entry name" value="3'5'-cyclic nucleotide phosphodiesterase, catalytic domain"/>
    <property type="match status" value="1"/>
</dbReference>
<feature type="binding site" evidence="4">
    <location>
        <position position="647"/>
    </location>
    <ligand>
        <name>AMP</name>
        <dbReference type="ChEBI" id="CHEBI:456215"/>
    </ligand>
</feature>
<evidence type="ECO:0000256" key="1">
    <source>
        <dbReference type="ARBA" id="ARBA00022723"/>
    </source>
</evidence>
<dbReference type="InterPro" id="IPR036971">
    <property type="entry name" value="PDEase_catalytic_dom_sf"/>
</dbReference>
<comment type="cofactor">
    <cofactor evidence="6">
        <name>a divalent metal cation</name>
        <dbReference type="ChEBI" id="CHEBI:60240"/>
    </cofactor>
    <text evidence="6">Binds 2 divalent metal cations per subunit. Site 1 may preferentially bind zinc ions, while site 2 has a preference for magnesium and/or manganese ions.</text>
</comment>
<dbReference type="VEuPathDB" id="CryptoDB:Cvel_4573"/>
<feature type="transmembrane region" description="Helical" evidence="8">
    <location>
        <begin position="162"/>
        <end position="179"/>
    </location>
</feature>
<dbReference type="InterPro" id="IPR023174">
    <property type="entry name" value="PDEase_CS"/>
</dbReference>
<feature type="binding site" evidence="5">
    <location>
        <position position="610"/>
    </location>
    <ligand>
        <name>Zn(2+)</name>
        <dbReference type="ChEBI" id="CHEBI:29105"/>
        <label>1</label>
    </ligand>
</feature>
<keyword evidence="8" id="KW-1133">Transmembrane helix</keyword>
<evidence type="ECO:0000259" key="9">
    <source>
        <dbReference type="PROSITE" id="PS51845"/>
    </source>
</evidence>
<feature type="region of interest" description="Disordered" evidence="7">
    <location>
        <begin position="424"/>
        <end position="448"/>
    </location>
</feature>
<feature type="active site" description="Proton donor" evidence="3">
    <location>
        <position position="606"/>
    </location>
</feature>
<dbReference type="EMBL" id="CDMZ01001126">
    <property type="protein sequence ID" value="CEM27678.1"/>
    <property type="molecule type" value="Genomic_DNA"/>
</dbReference>
<dbReference type="GO" id="GO:0046872">
    <property type="term" value="F:metal ion binding"/>
    <property type="evidence" value="ECO:0007669"/>
    <property type="project" value="UniProtKB-KW"/>
</dbReference>
<evidence type="ECO:0000256" key="8">
    <source>
        <dbReference type="SAM" id="Phobius"/>
    </source>
</evidence>
<keyword evidence="2 6" id="KW-0378">Hydrolase</keyword>
<name>A0A0G4GES2_9ALVE</name>
<feature type="domain" description="PDEase" evidence="9">
    <location>
        <begin position="522"/>
        <end position="917"/>
    </location>
</feature>
<organism evidence="10">
    <name type="scientific">Chromera velia CCMP2878</name>
    <dbReference type="NCBI Taxonomy" id="1169474"/>
    <lineage>
        <taxon>Eukaryota</taxon>
        <taxon>Sar</taxon>
        <taxon>Alveolata</taxon>
        <taxon>Colpodellida</taxon>
        <taxon>Chromeraceae</taxon>
        <taxon>Chromera</taxon>
    </lineage>
</organism>
<feature type="binding site" evidence="5">
    <location>
        <position position="647"/>
    </location>
    <ligand>
        <name>Zn(2+)</name>
        <dbReference type="ChEBI" id="CHEBI:29105"/>
        <label>1</label>
    </ligand>
</feature>
<dbReference type="InterPro" id="IPR003607">
    <property type="entry name" value="HD/PDEase_dom"/>
</dbReference>
<evidence type="ECO:0000256" key="5">
    <source>
        <dbReference type="PIRSR" id="PIRSR623088-3"/>
    </source>
</evidence>
<dbReference type="InterPro" id="IPR002073">
    <property type="entry name" value="PDEase_catalytic_dom"/>
</dbReference>
<feature type="region of interest" description="Disordered" evidence="7">
    <location>
        <begin position="1"/>
        <end position="62"/>
    </location>
</feature>
<keyword evidence="8" id="KW-0812">Transmembrane</keyword>
<proteinExistence type="inferred from homology"/>
<feature type="transmembrane region" description="Helical" evidence="8">
    <location>
        <begin position="129"/>
        <end position="150"/>
    </location>
</feature>
<dbReference type="EC" id="3.1.4.-" evidence="6"/>
<dbReference type="Pfam" id="PF00233">
    <property type="entry name" value="PDEase_I"/>
    <property type="match status" value="1"/>
</dbReference>
<dbReference type="SMART" id="SM00471">
    <property type="entry name" value="HDc"/>
    <property type="match status" value="1"/>
</dbReference>
<dbReference type="PROSITE" id="PS00126">
    <property type="entry name" value="PDEASE_I_1"/>
    <property type="match status" value="1"/>
</dbReference>
<evidence type="ECO:0000256" key="4">
    <source>
        <dbReference type="PIRSR" id="PIRSR623088-2"/>
    </source>
</evidence>
<evidence type="ECO:0000256" key="3">
    <source>
        <dbReference type="PIRSR" id="PIRSR623088-1"/>
    </source>
</evidence>
<evidence type="ECO:0000256" key="2">
    <source>
        <dbReference type="ARBA" id="ARBA00022801"/>
    </source>
</evidence>
<feature type="binding site" evidence="5">
    <location>
        <position position="776"/>
    </location>
    <ligand>
        <name>Zn(2+)</name>
        <dbReference type="ChEBI" id="CHEBI:29105"/>
        <label>1</label>
    </ligand>
</feature>
<feature type="region of interest" description="Disordered" evidence="7">
    <location>
        <begin position="510"/>
        <end position="551"/>
    </location>
</feature>
<dbReference type="SUPFAM" id="SSF109604">
    <property type="entry name" value="HD-domain/PDEase-like"/>
    <property type="match status" value="1"/>
</dbReference>
<reference evidence="10" key="1">
    <citation type="submission" date="2014-11" db="EMBL/GenBank/DDBJ databases">
        <authorList>
            <person name="Otto D Thomas"/>
            <person name="Naeem Raeece"/>
        </authorList>
    </citation>
    <scope>NUCLEOTIDE SEQUENCE</scope>
</reference>
<dbReference type="PANTHER" id="PTHR11347">
    <property type="entry name" value="CYCLIC NUCLEOTIDE PHOSPHODIESTERASE"/>
    <property type="match status" value="1"/>
</dbReference>
<sequence length="925" mass="101583">MKRDGCIAMKEQDRSAGTLPKHQEQRTKIVDTQTDTQPKPTTLSESNLQYSPGVEGEGTKPEPKFADTFETFSFSGQFQNVEGEEEWLKSRLKGRMHWLALMSFVYVAITIATFFLFEDMTDGRPRNTIHLFAQLCMLIIFSVLTVASLLYRKKPNNRFEALLVGLLVFASVVGVMSSRKQSGLLVGEVDLRPSITDDMQLYSLMTIAITSTLVRIRYLALLIITASAFLFINVPTLILAATAARPEYTNVVIRGFLLCLVLYLILVIDRKKSDREGRQLFVRVKRLEQEVAMSNSLPEHVHGNCGSVPLLLRLVRHVASSLGTAAHLASSYDRLMQVDVNEVLRQQVAFALPPPQLQPQPGARGSHSDSERRIPCSLGEGGAGAHTQWEPQSPTSPIGSVRKVARRGGIAVLGDLLASVGVAPEEGRRKGETSLGQNLNPSGWQNQGQVFSKSSRRRVFVEELLAPLKDFLPSADLTLRMEKGAKPLAEWSLDLSLLNANEVSVALALSDTGPQSPPQSSLGAAVQAQKRGVLSPPSVRREVSKQSETDTAGGAKQVLTIKGALPLIGLRLLSPFLDGPLGGVPVERVATFLLVVQATYKPAPYHNGLHGAEVALLGYWLCKHTGAFDHMSPLWHLAFVVAALCHDVGHPGENNNFQKNSGSSLAVTYNDRAILENFHAAETFRILLSDRCNVTEGMVREDFQTFRALVLEFILATDMSSHFEFISKFKVRLEAGNYLARPQDKDRGTGAGVAAEKQEATDDVGLLARACLKAADIGHAAKPWDVHYKYSLCVVEEFFAQGDKEKSLGLPVSPLCDRNSKTSLAESQRAFLTFLCRPLFVTLATADKLRLEKAEGGTQRDSFEADADMKRRRLSAFSGSSLGGQLNTAVSVSLIEEVCVRLLDENVKEWEKRMLHRELGGAENE</sequence>
<feature type="binding site" evidence="4">
    <location>
        <position position="828"/>
    </location>
    <ligand>
        <name>AMP</name>
        <dbReference type="ChEBI" id="CHEBI:456215"/>
    </ligand>
</feature>
<feature type="compositionally biased region" description="Polar residues" evidence="7">
    <location>
        <begin position="512"/>
        <end position="522"/>
    </location>
</feature>
<feature type="binding site" evidence="4">
    <location>
        <begin position="606"/>
        <end position="610"/>
    </location>
    <ligand>
        <name>AMP</name>
        <dbReference type="ChEBI" id="CHEBI:456215"/>
    </ligand>
</feature>
<dbReference type="PROSITE" id="PS51845">
    <property type="entry name" value="PDEASE_I_2"/>
    <property type="match status" value="1"/>
</dbReference>
<feature type="transmembrane region" description="Helical" evidence="8">
    <location>
        <begin position="221"/>
        <end position="245"/>
    </location>
</feature>
<feature type="compositionally biased region" description="Basic and acidic residues" evidence="7">
    <location>
        <begin position="539"/>
        <end position="548"/>
    </location>
</feature>
<feature type="binding site" evidence="5">
    <location>
        <position position="646"/>
    </location>
    <ligand>
        <name>Zn(2+)</name>
        <dbReference type="ChEBI" id="CHEBI:29105"/>
        <label>1</label>
    </ligand>
</feature>
<feature type="transmembrane region" description="Helical" evidence="8">
    <location>
        <begin position="251"/>
        <end position="268"/>
    </location>
</feature>
<feature type="compositionally biased region" description="Low complexity" evidence="7">
    <location>
        <begin position="31"/>
        <end position="42"/>
    </location>
</feature>
<feature type="binding site" evidence="5">
    <location>
        <position position="647"/>
    </location>
    <ligand>
        <name>Zn(2+)</name>
        <dbReference type="ChEBI" id="CHEBI:29105"/>
        <label>2</label>
    </ligand>
</feature>
<keyword evidence="1 5" id="KW-0479">Metal-binding</keyword>
<evidence type="ECO:0000313" key="10">
    <source>
        <dbReference type="EMBL" id="CEM27678.1"/>
    </source>
</evidence>
<gene>
    <name evidence="10" type="ORF">Cvel_4573</name>
</gene>
<feature type="binding site" evidence="4">
    <location>
        <position position="776"/>
    </location>
    <ligand>
        <name>AMP</name>
        <dbReference type="ChEBI" id="CHEBI:456215"/>
    </ligand>
</feature>
<evidence type="ECO:0000256" key="7">
    <source>
        <dbReference type="SAM" id="MobiDB-lite"/>
    </source>
</evidence>
<dbReference type="GO" id="GO:0007165">
    <property type="term" value="P:signal transduction"/>
    <property type="evidence" value="ECO:0007669"/>
    <property type="project" value="InterPro"/>
</dbReference>
<dbReference type="PhylomeDB" id="A0A0G4GES2"/>
<protein>
    <recommendedName>
        <fullName evidence="6">Phosphodiesterase</fullName>
        <ecNumber evidence="6">3.1.4.-</ecNumber>
    </recommendedName>
</protein>
<feature type="region of interest" description="Disordered" evidence="7">
    <location>
        <begin position="353"/>
        <end position="397"/>
    </location>
</feature>
<dbReference type="InterPro" id="IPR023088">
    <property type="entry name" value="PDEase"/>
</dbReference>
<feature type="transmembrane region" description="Helical" evidence="8">
    <location>
        <begin position="98"/>
        <end position="117"/>
    </location>
</feature>
<accession>A0A0G4GES2</accession>
<dbReference type="PRINTS" id="PR00387">
    <property type="entry name" value="PDIESTERASE1"/>
</dbReference>
<keyword evidence="8" id="KW-0472">Membrane</keyword>
<feature type="compositionally biased region" description="Basic and acidic residues" evidence="7">
    <location>
        <begin position="1"/>
        <end position="14"/>
    </location>
</feature>
<dbReference type="GO" id="GO:0004114">
    <property type="term" value="F:3',5'-cyclic-nucleotide phosphodiesterase activity"/>
    <property type="evidence" value="ECO:0007669"/>
    <property type="project" value="InterPro"/>
</dbReference>
<evidence type="ECO:0000256" key="6">
    <source>
        <dbReference type="RuleBase" id="RU363067"/>
    </source>
</evidence>